<dbReference type="EMBL" id="KE747839">
    <property type="protein sequence ID" value="RMZ73260.1"/>
    <property type="molecule type" value="Genomic_DNA"/>
</dbReference>
<keyword evidence="3" id="KW-1185">Reference proteome</keyword>
<name>A0A3M7MFM7_9PLEO</name>
<accession>A0A3M7MFM7</accession>
<evidence type="ECO:0000313" key="2">
    <source>
        <dbReference type="EMBL" id="RMZ73260.1"/>
    </source>
</evidence>
<protein>
    <submittedName>
        <fullName evidence="2">Amino-terminal amidase</fullName>
    </submittedName>
</protein>
<organism evidence="2 3">
    <name type="scientific">Pyrenophora seminiperda CCB06</name>
    <dbReference type="NCBI Taxonomy" id="1302712"/>
    <lineage>
        <taxon>Eukaryota</taxon>
        <taxon>Fungi</taxon>
        <taxon>Dikarya</taxon>
        <taxon>Ascomycota</taxon>
        <taxon>Pezizomycotina</taxon>
        <taxon>Dothideomycetes</taxon>
        <taxon>Pleosporomycetidae</taxon>
        <taxon>Pleosporales</taxon>
        <taxon>Pleosporineae</taxon>
        <taxon>Pleosporaceae</taxon>
        <taxon>Pyrenophora</taxon>
    </lineage>
</organism>
<reference evidence="2 3" key="1">
    <citation type="journal article" date="2014" name="PLoS ONE">
        <title>De novo Genome Assembly of the Fungal Plant Pathogen Pyrenophora semeniperda.</title>
        <authorList>
            <person name="Soliai M.M."/>
            <person name="Meyer S.E."/>
            <person name="Udall J.A."/>
            <person name="Elzinga D.E."/>
            <person name="Hermansen R.A."/>
            <person name="Bodily P.M."/>
            <person name="Hart A.A."/>
            <person name="Coleman C.E."/>
        </authorList>
    </citation>
    <scope>NUCLEOTIDE SEQUENCE [LARGE SCALE GENOMIC DNA]</scope>
    <source>
        <strain evidence="2 3">CCB06</strain>
        <tissue evidence="2">Mycelium</tissue>
    </source>
</reference>
<dbReference type="Pfam" id="PF00795">
    <property type="entry name" value="CN_hydrolase"/>
    <property type="match status" value="1"/>
</dbReference>
<proteinExistence type="predicted"/>
<dbReference type="Gene3D" id="3.60.110.10">
    <property type="entry name" value="Carbon-nitrogen hydrolase"/>
    <property type="match status" value="1"/>
</dbReference>
<dbReference type="InterPro" id="IPR036526">
    <property type="entry name" value="C-N_Hydrolase_sf"/>
</dbReference>
<dbReference type="InterPro" id="IPR039703">
    <property type="entry name" value="Nta1"/>
</dbReference>
<feature type="domain" description="CN hydrolase" evidence="1">
    <location>
        <begin position="1"/>
        <end position="295"/>
    </location>
</feature>
<dbReference type="GO" id="GO:0008418">
    <property type="term" value="F:protein-N-terminal asparagine amidohydrolase activity"/>
    <property type="evidence" value="ECO:0007669"/>
    <property type="project" value="InterPro"/>
</dbReference>
<evidence type="ECO:0000259" key="1">
    <source>
        <dbReference type="PROSITE" id="PS50263"/>
    </source>
</evidence>
<gene>
    <name evidence="2" type="ORF">GMOD_00009072</name>
</gene>
<dbReference type="PANTHER" id="PTHR11750:SF26">
    <property type="entry name" value="PROTEIN N-TERMINAL AMIDASE"/>
    <property type="match status" value="1"/>
</dbReference>
<dbReference type="CDD" id="cd07566">
    <property type="entry name" value="ScNTA1_like"/>
    <property type="match status" value="1"/>
</dbReference>
<evidence type="ECO:0000313" key="3">
    <source>
        <dbReference type="Proteomes" id="UP000265663"/>
    </source>
</evidence>
<dbReference type="InterPro" id="IPR003010">
    <property type="entry name" value="C-N_Hydrolase"/>
</dbReference>
<dbReference type="GO" id="GO:0030163">
    <property type="term" value="P:protein catabolic process"/>
    <property type="evidence" value="ECO:0007669"/>
    <property type="project" value="TreeGrafter"/>
</dbReference>
<dbReference type="GO" id="GO:0070773">
    <property type="term" value="F:protein-N-terminal glutamine amidohydrolase activity"/>
    <property type="evidence" value="ECO:0007669"/>
    <property type="project" value="InterPro"/>
</dbReference>
<dbReference type="OrthoDB" id="201515at2759"/>
<dbReference type="PROSITE" id="PS50263">
    <property type="entry name" value="CN_HYDROLASE"/>
    <property type="match status" value="1"/>
</dbReference>
<dbReference type="SUPFAM" id="SSF56317">
    <property type="entry name" value="Carbon-nitrogen hydrolase"/>
    <property type="match status" value="1"/>
</dbReference>
<dbReference type="AlphaFoldDB" id="A0A3M7MFM7"/>
<sequence>MKIAILQFAPEVGQVPQNIQRAEKILQRTQIPEDLDWLVLPELAFTGYNFHNLEEIKPFLEPTTSGVSTQWAQRIAKHHNCHVTIGYPEITVPSKNPSDTQTQYNSTVTINPQGLIIHNYRKSFLYYTDETWASEGPGSFSHKLANPASPDAPFYSGQLGDLGNVTMGICMDINPYKFVSPWSDYEFCSLALSTQSPLICISMAWLCHLTPTELAQEPSQPDVATVAYWVERFQPLVEAKSDRAFCVVLANRCGMEKGACYAGSSTVIRIERGIVSLYATAGKSEETVLIVDTNERPKFHVRSGR</sequence>
<dbReference type="Proteomes" id="UP000265663">
    <property type="component" value="Unassembled WGS sequence"/>
</dbReference>
<dbReference type="PANTHER" id="PTHR11750">
    <property type="entry name" value="PROTEIN N-TERMINAL AMIDASE"/>
    <property type="match status" value="1"/>
</dbReference>